<dbReference type="CDD" id="cd09275">
    <property type="entry name" value="RNase_HI_RT_DIRS1"/>
    <property type="match status" value="1"/>
</dbReference>
<dbReference type="PANTHER" id="PTHR33050">
    <property type="entry name" value="REVERSE TRANSCRIPTASE DOMAIN-CONTAINING PROTEIN"/>
    <property type="match status" value="1"/>
</dbReference>
<dbReference type="SUPFAM" id="SSF56672">
    <property type="entry name" value="DNA/RNA polymerases"/>
    <property type="match status" value="1"/>
</dbReference>
<dbReference type="PANTHER" id="PTHR33050:SF7">
    <property type="entry name" value="RIBONUCLEASE H"/>
    <property type="match status" value="1"/>
</dbReference>
<reference evidence="2 3" key="1">
    <citation type="journal article" date="2014" name="Nat. Commun.">
        <title>Klebsormidium flaccidum genome reveals primary factors for plant terrestrial adaptation.</title>
        <authorList>
            <person name="Hori K."/>
            <person name="Maruyama F."/>
            <person name="Fujisawa T."/>
            <person name="Togashi T."/>
            <person name="Yamamoto N."/>
            <person name="Seo M."/>
            <person name="Sato S."/>
            <person name="Yamada T."/>
            <person name="Mori H."/>
            <person name="Tajima N."/>
            <person name="Moriyama T."/>
            <person name="Ikeuchi M."/>
            <person name="Watanabe M."/>
            <person name="Wada H."/>
            <person name="Kobayashi K."/>
            <person name="Saito M."/>
            <person name="Masuda T."/>
            <person name="Sasaki-Sekimoto Y."/>
            <person name="Mashiguchi K."/>
            <person name="Awai K."/>
            <person name="Shimojima M."/>
            <person name="Masuda S."/>
            <person name="Iwai M."/>
            <person name="Nobusawa T."/>
            <person name="Narise T."/>
            <person name="Kondo S."/>
            <person name="Saito H."/>
            <person name="Sato R."/>
            <person name="Murakawa M."/>
            <person name="Ihara Y."/>
            <person name="Oshima-Yamada Y."/>
            <person name="Ohtaka K."/>
            <person name="Satoh M."/>
            <person name="Sonobe K."/>
            <person name="Ishii M."/>
            <person name="Ohtani R."/>
            <person name="Kanamori-Sato M."/>
            <person name="Honoki R."/>
            <person name="Miyazaki D."/>
            <person name="Mochizuki H."/>
            <person name="Umetsu J."/>
            <person name="Higashi K."/>
            <person name="Shibata D."/>
            <person name="Kamiya Y."/>
            <person name="Sato N."/>
            <person name="Nakamura Y."/>
            <person name="Tabata S."/>
            <person name="Ida S."/>
            <person name="Kurokawa K."/>
            <person name="Ohta H."/>
        </authorList>
    </citation>
    <scope>NUCLEOTIDE SEQUENCE [LARGE SCALE GENOMIC DNA]</scope>
    <source>
        <strain evidence="2 3">NIES-2285</strain>
    </source>
</reference>
<evidence type="ECO:0000256" key="1">
    <source>
        <dbReference type="SAM" id="MobiDB-lite"/>
    </source>
</evidence>
<dbReference type="EMBL" id="DF237146">
    <property type="protein sequence ID" value="GAQ84615.1"/>
    <property type="molecule type" value="Genomic_DNA"/>
</dbReference>
<organism evidence="2 3">
    <name type="scientific">Klebsormidium nitens</name>
    <name type="common">Green alga</name>
    <name type="synonym">Ulothrix nitens</name>
    <dbReference type="NCBI Taxonomy" id="105231"/>
    <lineage>
        <taxon>Eukaryota</taxon>
        <taxon>Viridiplantae</taxon>
        <taxon>Streptophyta</taxon>
        <taxon>Klebsormidiophyceae</taxon>
        <taxon>Klebsormidiales</taxon>
        <taxon>Klebsormidiaceae</taxon>
        <taxon>Klebsormidium</taxon>
    </lineage>
</organism>
<sequence length="991" mass="111788">MDHHLKALVVLSGGPAALKGFKLLHQTENSPIWCEVIDAAQEAQQDSEAVLVKDNYGNEFPRPVPLKDLSIGYGSRLLKDPLIQALLRQCIDVSLFLQADLNGTKVDPSSTQFGAGGSQAPSRLGTPNRKEPQFDPSFWEKFKIAPDGPSEEFNFDLLKEAVSQIAMRGSLTDYMEVVMQDYPDMQKSWKSKARYLLDVYKEADARTARLMAATYFFASRINYVSTGRTVQTRVPDREVPIVLMKTEAKMNEMITPWGRDLEGPLLEGLSFEAEEEESLEKSTSESPSEEVDCEADPLIPDSATEPNKFRPSLTKLCTFEEVPAIPVRAPFDYDSETLRDGVRAVLAEVDAFGQGKHELNEEADLAWLKDVKRNVLDPDQFRAGNFNETLPAWEELLKYSKRKTSKLVLGALKDGLKPSFEGTEKALDSKRKVVRAMLHQTALKREVNSFLSGKFPSRVEFSNHQSAEDNADFVWNEVKNNLASGAISAYPKGSKPKVVNPIGVVFNPKPRKILNARYINLFMKKYDFNYEKLRDILVFLRKEGFTATWDLKSGYFHVLIHPDFRTYFGFKVGEVYFHYNVVSFGYAQACYFYTVADWLGFVVDSLHELFRISEKKKLKVVAVLKQILEANDVTARMLASMAGKLVSLGPAMLPASLFSRPLFAAMQGKLSWDEVFQNPNEVKESARLFLENFDRWNGRRWHTFPVTLQTSSDASDVGFGGFVQFPGKAKLQIAGTFSQEEAALSSTAREMKGLLKTLQAALQAAGPSAIRNSCLVLTTDNRGATYAINSMRSSSPDVNKILQDFFLFSCENGVDVKAYWKPREEMQEEDALSRFPDASDWGLSSPLFQKVTAWFGVKPSVDLFASDIWHVTEKFVSKEFTPGCLAVDALNQDWRQLLKEGDWAWMFPPLRHVAQAIRLIEKFRINGILIVPRRNATNWWHVMHSWDLASPPEPVELPRSESTCDPSLRVPESVVNPAYFSLSAIKIEWRN</sequence>
<dbReference type="STRING" id="105231.A0A1Y1I130"/>
<dbReference type="Gene3D" id="3.10.10.10">
    <property type="entry name" value="HIV Type 1 Reverse Transcriptase, subunit A, domain 1"/>
    <property type="match status" value="1"/>
</dbReference>
<dbReference type="InterPro" id="IPR043128">
    <property type="entry name" value="Rev_trsase/Diguanyl_cyclase"/>
</dbReference>
<feature type="region of interest" description="Disordered" evidence="1">
    <location>
        <begin position="272"/>
        <end position="305"/>
    </location>
</feature>
<dbReference type="Gene3D" id="3.30.70.270">
    <property type="match status" value="1"/>
</dbReference>
<proteinExistence type="predicted"/>
<evidence type="ECO:0000313" key="3">
    <source>
        <dbReference type="Proteomes" id="UP000054558"/>
    </source>
</evidence>
<name>A0A1Y1I130_KLENI</name>
<accession>A0A1Y1I130</accession>
<gene>
    <name evidence="2" type="ORF">KFL_001970150</name>
</gene>
<dbReference type="InterPro" id="IPR043502">
    <property type="entry name" value="DNA/RNA_pol_sf"/>
</dbReference>
<keyword evidence="3" id="KW-1185">Reference proteome</keyword>
<protein>
    <submittedName>
        <fullName evidence="2">Putative DNA/RNA polymerases</fullName>
    </submittedName>
</protein>
<dbReference type="OrthoDB" id="538944at2759"/>
<evidence type="ECO:0000313" key="2">
    <source>
        <dbReference type="EMBL" id="GAQ84615.1"/>
    </source>
</evidence>
<dbReference type="InterPro" id="IPR052055">
    <property type="entry name" value="Hepadnavirus_pol/RT"/>
</dbReference>
<dbReference type="AlphaFoldDB" id="A0A1Y1I130"/>
<feature type="region of interest" description="Disordered" evidence="1">
    <location>
        <begin position="107"/>
        <end position="131"/>
    </location>
</feature>
<dbReference type="Proteomes" id="UP000054558">
    <property type="component" value="Unassembled WGS sequence"/>
</dbReference>